<reference evidence="1" key="1">
    <citation type="journal article" date="2021" name="Proc. Natl. Acad. Sci. U.S.A.">
        <title>Global biogeography of chemosynthetic symbionts reveals both localized and globally distributed symbiont groups. .</title>
        <authorList>
            <person name="Osvatic J.T."/>
            <person name="Wilkins L.G.E."/>
            <person name="Leibrecht L."/>
            <person name="Leray M."/>
            <person name="Zauner S."/>
            <person name="Polzin J."/>
            <person name="Camacho Y."/>
            <person name="Gros O."/>
            <person name="van Gils J.A."/>
            <person name="Eisen J.A."/>
            <person name="Petersen J.M."/>
            <person name="Yuen B."/>
        </authorList>
    </citation>
    <scope>NUCLEOTIDE SEQUENCE</scope>
    <source>
        <strain evidence="1">MAGclacostrist064TRANS</strain>
    </source>
</reference>
<dbReference type="EMBL" id="JAEPCM010000016">
    <property type="protein sequence ID" value="MCG7944936.1"/>
    <property type="molecule type" value="Genomic_DNA"/>
</dbReference>
<organism evidence="1 2">
    <name type="scientific">Candidatus Thiodiazotropha taylori</name>
    <dbReference type="NCBI Taxonomy" id="2792791"/>
    <lineage>
        <taxon>Bacteria</taxon>
        <taxon>Pseudomonadati</taxon>
        <taxon>Pseudomonadota</taxon>
        <taxon>Gammaproteobacteria</taxon>
        <taxon>Chromatiales</taxon>
        <taxon>Sedimenticolaceae</taxon>
        <taxon>Candidatus Thiodiazotropha</taxon>
    </lineage>
</organism>
<protein>
    <submittedName>
        <fullName evidence="1">Uncharacterized protein</fullName>
    </submittedName>
</protein>
<accession>A0A9E4K9J6</accession>
<gene>
    <name evidence="1" type="ORF">JAZ07_01165</name>
</gene>
<name>A0A9E4K9J6_9GAMM</name>
<dbReference type="Proteomes" id="UP000886667">
    <property type="component" value="Unassembled WGS sequence"/>
</dbReference>
<proteinExistence type="predicted"/>
<sequence>MKFTAVLNNKENFINAIKDRLNTVAYSKVDEMKKNIAMDFLKSKGEDDES</sequence>
<comment type="caution">
    <text evidence="1">The sequence shown here is derived from an EMBL/GenBank/DDBJ whole genome shotgun (WGS) entry which is preliminary data.</text>
</comment>
<evidence type="ECO:0000313" key="1">
    <source>
        <dbReference type="EMBL" id="MCG7944936.1"/>
    </source>
</evidence>
<evidence type="ECO:0000313" key="2">
    <source>
        <dbReference type="Proteomes" id="UP000886667"/>
    </source>
</evidence>
<dbReference type="AlphaFoldDB" id="A0A9E4K9J6"/>